<dbReference type="AlphaFoldDB" id="A0A2J4YHD1"/>
<gene>
    <name evidence="1" type="ORF">CWM85_31890</name>
</gene>
<comment type="caution">
    <text evidence="1">The sequence shown here is derived from an EMBL/GenBank/DDBJ whole genome shotgun (WGS) entry which is preliminary data.</text>
</comment>
<sequence length="28" mass="3485">YYPHRRQDSPAFMAFLQVLRDRYNNGIR</sequence>
<evidence type="ECO:0000313" key="2">
    <source>
        <dbReference type="Proteomes" id="UP000234661"/>
    </source>
</evidence>
<reference evidence="1 2" key="1">
    <citation type="submission" date="2017-11" db="EMBL/GenBank/DDBJ databases">
        <authorList>
            <person name="Han C.G."/>
        </authorList>
    </citation>
    <scope>NUCLEOTIDE SEQUENCE [LARGE SCALE GENOMIC DNA]</scope>
    <source>
        <strain evidence="1 2">A2</strain>
    </source>
</reference>
<feature type="non-terminal residue" evidence="1">
    <location>
        <position position="1"/>
    </location>
</feature>
<accession>A0A2J4YHD1</accession>
<organism evidence="1 2">
    <name type="scientific">Klebsiella michiganensis</name>
    <dbReference type="NCBI Taxonomy" id="1134687"/>
    <lineage>
        <taxon>Bacteria</taxon>
        <taxon>Pseudomonadati</taxon>
        <taxon>Pseudomonadota</taxon>
        <taxon>Gammaproteobacteria</taxon>
        <taxon>Enterobacterales</taxon>
        <taxon>Enterobacteriaceae</taxon>
        <taxon>Klebsiella/Raoultella group</taxon>
        <taxon>Klebsiella</taxon>
    </lineage>
</organism>
<name>A0A2J4YHD1_9ENTR</name>
<dbReference type="EMBL" id="PIET01001533">
    <property type="protein sequence ID" value="PLM50215.1"/>
    <property type="molecule type" value="Genomic_DNA"/>
</dbReference>
<reference evidence="1 2" key="2">
    <citation type="submission" date="2018-01" db="EMBL/GenBank/DDBJ databases">
        <title>Genomic study of Klebsiella pneumoniae.</title>
        <authorList>
            <person name="Yang Y."/>
            <person name="Bicalho R."/>
        </authorList>
    </citation>
    <scope>NUCLEOTIDE SEQUENCE [LARGE SCALE GENOMIC DNA]</scope>
    <source>
        <strain evidence="1 2">A2</strain>
    </source>
</reference>
<evidence type="ECO:0000313" key="1">
    <source>
        <dbReference type="EMBL" id="PLM50215.1"/>
    </source>
</evidence>
<protein>
    <submittedName>
        <fullName evidence="1">Transcriptional regulator</fullName>
    </submittedName>
</protein>
<dbReference type="Proteomes" id="UP000234661">
    <property type="component" value="Unassembled WGS sequence"/>
</dbReference>
<proteinExistence type="predicted"/>